<protein>
    <submittedName>
        <fullName evidence="2">Uncharacterized protein</fullName>
    </submittedName>
</protein>
<dbReference type="Proteomes" id="UP000266841">
    <property type="component" value="Unassembled WGS sequence"/>
</dbReference>
<accession>K0S315</accession>
<feature type="compositionally biased region" description="Basic residues" evidence="1">
    <location>
        <begin position="49"/>
        <end position="62"/>
    </location>
</feature>
<gene>
    <name evidence="2" type="ORF">THAOC_20128</name>
</gene>
<feature type="region of interest" description="Disordered" evidence="1">
    <location>
        <begin position="1"/>
        <end position="96"/>
    </location>
</feature>
<evidence type="ECO:0000313" key="2">
    <source>
        <dbReference type="EMBL" id="EJK59615.1"/>
    </source>
</evidence>
<reference evidence="2 3" key="1">
    <citation type="journal article" date="2012" name="Genome Biol.">
        <title>Genome and low-iron response of an oceanic diatom adapted to chronic iron limitation.</title>
        <authorList>
            <person name="Lommer M."/>
            <person name="Specht M."/>
            <person name="Roy A.S."/>
            <person name="Kraemer L."/>
            <person name="Andreson R."/>
            <person name="Gutowska M.A."/>
            <person name="Wolf J."/>
            <person name="Bergner S.V."/>
            <person name="Schilhabel M.B."/>
            <person name="Klostermeier U.C."/>
            <person name="Beiko R.G."/>
            <person name="Rosenstiel P."/>
            <person name="Hippler M."/>
            <person name="Laroche J."/>
        </authorList>
    </citation>
    <scope>NUCLEOTIDE SEQUENCE [LARGE SCALE GENOMIC DNA]</scope>
    <source>
        <strain evidence="2 3">CCMP1005</strain>
    </source>
</reference>
<comment type="caution">
    <text evidence="2">The sequence shown here is derived from an EMBL/GenBank/DDBJ whole genome shotgun (WGS) entry which is preliminary data.</text>
</comment>
<evidence type="ECO:0000313" key="3">
    <source>
        <dbReference type="Proteomes" id="UP000266841"/>
    </source>
</evidence>
<proteinExistence type="predicted"/>
<dbReference type="AlphaFoldDB" id="K0S315"/>
<keyword evidence="3" id="KW-1185">Reference proteome</keyword>
<organism evidence="2 3">
    <name type="scientific">Thalassiosira oceanica</name>
    <name type="common">Marine diatom</name>
    <dbReference type="NCBI Taxonomy" id="159749"/>
    <lineage>
        <taxon>Eukaryota</taxon>
        <taxon>Sar</taxon>
        <taxon>Stramenopiles</taxon>
        <taxon>Ochrophyta</taxon>
        <taxon>Bacillariophyta</taxon>
        <taxon>Coscinodiscophyceae</taxon>
        <taxon>Thalassiosirophycidae</taxon>
        <taxon>Thalassiosirales</taxon>
        <taxon>Thalassiosiraceae</taxon>
        <taxon>Thalassiosira</taxon>
    </lineage>
</organism>
<evidence type="ECO:0000256" key="1">
    <source>
        <dbReference type="SAM" id="MobiDB-lite"/>
    </source>
</evidence>
<dbReference type="EMBL" id="AGNL01022622">
    <property type="protein sequence ID" value="EJK59615.1"/>
    <property type="molecule type" value="Genomic_DNA"/>
</dbReference>
<name>K0S315_THAOC</name>
<sequence length="143" mass="16147">MRRNATTMDAATATGRTAKEVSSTIMGQMWGHAFGSHPRPQHPAPPRQHDRRQRSTHRHRNRREITMADDTFDPSADTATGRATRNCVGSKGPTFNRRMNYTEVDEVEHQAAEIRKRREAKEKHLAMQSMQLGGTATLRNVNG</sequence>